<organism evidence="2 3">
    <name type="scientific">Clostridium rhizosphaerae</name>
    <dbReference type="NCBI Taxonomy" id="2803861"/>
    <lineage>
        <taxon>Bacteria</taxon>
        <taxon>Bacillati</taxon>
        <taxon>Bacillota</taxon>
        <taxon>Clostridia</taxon>
        <taxon>Eubacteriales</taxon>
        <taxon>Clostridiaceae</taxon>
        <taxon>Clostridium</taxon>
    </lineage>
</organism>
<sequence length="145" mass="16701">MDRKIYKKKPSACNCLNLRRASQSITQVYDEFLEPSGLKISQYSLLKHIKYMGPVSVSDLALKIRLDRTTLVRNLKSMEERGFIIDISANGARNRQLKLTDAGLETFEKAEQRWSEAQDYIEHYLGKDYMETLTVLLSKIEALVP</sequence>
<gene>
    <name evidence="2" type="ORF">JK636_03425</name>
</gene>
<dbReference type="Gene3D" id="1.10.10.10">
    <property type="entry name" value="Winged helix-like DNA-binding domain superfamily/Winged helix DNA-binding domain"/>
    <property type="match status" value="1"/>
</dbReference>
<dbReference type="Pfam" id="PF01047">
    <property type="entry name" value="MarR"/>
    <property type="match status" value="1"/>
</dbReference>
<dbReference type="InterPro" id="IPR036390">
    <property type="entry name" value="WH_DNA-bd_sf"/>
</dbReference>
<dbReference type="PANTHER" id="PTHR33164">
    <property type="entry name" value="TRANSCRIPTIONAL REGULATOR, MARR FAMILY"/>
    <property type="match status" value="1"/>
</dbReference>
<name>A0ABS1T8W9_9CLOT</name>
<comment type="caution">
    <text evidence="2">The sequence shown here is derived from an EMBL/GenBank/DDBJ whole genome shotgun (WGS) entry which is preliminary data.</text>
</comment>
<dbReference type="InterPro" id="IPR036388">
    <property type="entry name" value="WH-like_DNA-bd_sf"/>
</dbReference>
<dbReference type="RefSeq" id="WP_202747449.1">
    <property type="nucleotide sequence ID" value="NZ_JAESWC010000002.1"/>
</dbReference>
<dbReference type="PROSITE" id="PS50995">
    <property type="entry name" value="HTH_MARR_2"/>
    <property type="match status" value="1"/>
</dbReference>
<keyword evidence="3" id="KW-1185">Reference proteome</keyword>
<dbReference type="SMART" id="SM00347">
    <property type="entry name" value="HTH_MARR"/>
    <property type="match status" value="1"/>
</dbReference>
<dbReference type="InterPro" id="IPR039422">
    <property type="entry name" value="MarR/SlyA-like"/>
</dbReference>
<dbReference type="InterPro" id="IPR000835">
    <property type="entry name" value="HTH_MarR-typ"/>
</dbReference>
<accession>A0ABS1T8W9</accession>
<reference evidence="2 3" key="1">
    <citation type="submission" date="2021-01" db="EMBL/GenBank/DDBJ databases">
        <title>Genome public.</title>
        <authorList>
            <person name="Liu C."/>
            <person name="Sun Q."/>
        </authorList>
    </citation>
    <scope>NUCLEOTIDE SEQUENCE [LARGE SCALE GENOMIC DNA]</scope>
    <source>
        <strain evidence="2 3">YIM B02515</strain>
    </source>
</reference>
<evidence type="ECO:0000259" key="1">
    <source>
        <dbReference type="PROSITE" id="PS50995"/>
    </source>
</evidence>
<proteinExistence type="predicted"/>
<dbReference type="Proteomes" id="UP000632377">
    <property type="component" value="Unassembled WGS sequence"/>
</dbReference>
<protein>
    <submittedName>
        <fullName evidence="2">Winged helix-turn-helix transcriptional regulator</fullName>
    </submittedName>
</protein>
<evidence type="ECO:0000313" key="2">
    <source>
        <dbReference type="EMBL" id="MBL4934804.1"/>
    </source>
</evidence>
<dbReference type="PRINTS" id="PR00598">
    <property type="entry name" value="HTHMARR"/>
</dbReference>
<feature type="domain" description="HTH marR-type" evidence="1">
    <location>
        <begin position="1"/>
        <end position="142"/>
    </location>
</feature>
<dbReference type="PANTHER" id="PTHR33164:SF105">
    <property type="entry name" value="TRANSCRIPTIONAL REPRESSOR PROTEIN-RELATED"/>
    <property type="match status" value="1"/>
</dbReference>
<evidence type="ECO:0000313" key="3">
    <source>
        <dbReference type="Proteomes" id="UP000632377"/>
    </source>
</evidence>
<dbReference type="EMBL" id="JAESWC010000002">
    <property type="protein sequence ID" value="MBL4934804.1"/>
    <property type="molecule type" value="Genomic_DNA"/>
</dbReference>
<dbReference type="SUPFAM" id="SSF46785">
    <property type="entry name" value="Winged helix' DNA-binding domain"/>
    <property type="match status" value="1"/>
</dbReference>